<proteinExistence type="inferred from homology"/>
<keyword evidence="5 6" id="KW-0472">Membrane</keyword>
<organism evidence="9 10">
    <name type="scientific">Stieleria maiorica</name>
    <dbReference type="NCBI Taxonomy" id="2795974"/>
    <lineage>
        <taxon>Bacteria</taxon>
        <taxon>Pseudomonadati</taxon>
        <taxon>Planctomycetota</taxon>
        <taxon>Planctomycetia</taxon>
        <taxon>Pirellulales</taxon>
        <taxon>Pirellulaceae</taxon>
        <taxon>Stieleria</taxon>
    </lineage>
</organism>
<dbReference type="Proteomes" id="UP000321353">
    <property type="component" value="Chromosome"/>
</dbReference>
<keyword evidence="3 6" id="KW-0812">Transmembrane</keyword>
<feature type="domain" description="VTT" evidence="8">
    <location>
        <begin position="156"/>
        <end position="268"/>
    </location>
</feature>
<feature type="transmembrane region" description="Helical" evidence="6">
    <location>
        <begin position="91"/>
        <end position="108"/>
    </location>
</feature>
<dbReference type="Pfam" id="PF09335">
    <property type="entry name" value="VTT_dom"/>
    <property type="match status" value="1"/>
</dbReference>
<feature type="compositionally biased region" description="Polar residues" evidence="7">
    <location>
        <begin position="39"/>
        <end position="50"/>
    </location>
</feature>
<comment type="similarity">
    <text evidence="6">Belongs to the TVP38/TMEM64 family.</text>
</comment>
<feature type="transmembrane region" description="Helical" evidence="6">
    <location>
        <begin position="217"/>
        <end position="238"/>
    </location>
</feature>
<feature type="transmembrane region" description="Helical" evidence="6">
    <location>
        <begin position="133"/>
        <end position="164"/>
    </location>
</feature>
<evidence type="ECO:0000313" key="9">
    <source>
        <dbReference type="EMBL" id="QEF97055.1"/>
    </source>
</evidence>
<evidence type="ECO:0000256" key="5">
    <source>
        <dbReference type="ARBA" id="ARBA00023136"/>
    </source>
</evidence>
<feature type="transmembrane region" description="Helical" evidence="6">
    <location>
        <begin position="286"/>
        <end position="307"/>
    </location>
</feature>
<evidence type="ECO:0000256" key="6">
    <source>
        <dbReference type="RuleBase" id="RU366058"/>
    </source>
</evidence>
<dbReference type="PANTHER" id="PTHR12677:SF59">
    <property type="entry name" value="GOLGI APPARATUS MEMBRANE PROTEIN TVP38-RELATED"/>
    <property type="match status" value="1"/>
</dbReference>
<comment type="subcellular location">
    <subcellularLocation>
        <location evidence="1 6">Cell membrane</location>
        <topology evidence="1 6">Multi-pass membrane protein</topology>
    </subcellularLocation>
</comment>
<keyword evidence="10" id="KW-1185">Reference proteome</keyword>
<accession>A0A5B9MBY3</accession>
<evidence type="ECO:0000256" key="4">
    <source>
        <dbReference type="ARBA" id="ARBA00022989"/>
    </source>
</evidence>
<dbReference type="InterPro" id="IPR032816">
    <property type="entry name" value="VTT_dom"/>
</dbReference>
<gene>
    <name evidence="9" type="primary">ydjZ</name>
    <name evidence="9" type="ORF">Mal15_10900</name>
</gene>
<feature type="transmembrane region" description="Helical" evidence="6">
    <location>
        <begin position="245"/>
        <end position="266"/>
    </location>
</feature>
<dbReference type="PANTHER" id="PTHR12677">
    <property type="entry name" value="GOLGI APPARATUS MEMBRANE PROTEIN TVP38-RELATED"/>
    <property type="match status" value="1"/>
</dbReference>
<dbReference type="GO" id="GO:0005886">
    <property type="term" value="C:plasma membrane"/>
    <property type="evidence" value="ECO:0007669"/>
    <property type="project" value="UniProtKB-SubCell"/>
</dbReference>
<evidence type="ECO:0000313" key="10">
    <source>
        <dbReference type="Proteomes" id="UP000321353"/>
    </source>
</evidence>
<evidence type="ECO:0000256" key="3">
    <source>
        <dbReference type="ARBA" id="ARBA00022692"/>
    </source>
</evidence>
<feature type="compositionally biased region" description="Basic residues" evidence="7">
    <location>
        <begin position="1"/>
        <end position="11"/>
    </location>
</feature>
<name>A0A5B9MBY3_9BACT</name>
<evidence type="ECO:0000256" key="2">
    <source>
        <dbReference type="ARBA" id="ARBA00022475"/>
    </source>
</evidence>
<feature type="transmembrane region" description="Helical" evidence="6">
    <location>
        <begin position="171"/>
        <end position="193"/>
    </location>
</feature>
<dbReference type="KEGG" id="smam:Mal15_10900"/>
<sequence>MTVHAPMRHRRLEIPLTPGPSPPKNWLAGARQLFGGEGSQNQSNGPATRQASLCQTNAVRRDAHSNPQAVDIASTETPQPPKSPSGATWKLILFVLLAVTVATVGFLYRDMISLQSLAERESQLRTFQSEHPLAVYAIAFGVYVAVTGLSLPGAAALTLVYGWYFGFARAIVLVSFASTAGATLAFLSSRYLLRDAVQQRYGESMKTFEKRLADEGAFYLFTLRLIPAVPFFVINLVMGLTPIRVWTFWWVSQLGMLAGTAVYVYAGSRVPNLTVLAEEGVGAVIAPAQLLQLTVAFALLGIFPLGARKILAAFR</sequence>
<reference evidence="9 10" key="1">
    <citation type="submission" date="2019-02" db="EMBL/GenBank/DDBJ databases">
        <title>Planctomycetal bacteria perform biofilm scaping via a novel small molecule.</title>
        <authorList>
            <person name="Jeske O."/>
            <person name="Boedeker C."/>
            <person name="Wiegand S."/>
            <person name="Breitling P."/>
            <person name="Kallscheuer N."/>
            <person name="Jogler M."/>
            <person name="Rohde M."/>
            <person name="Petersen J."/>
            <person name="Medema M.H."/>
            <person name="Surup F."/>
            <person name="Jogler C."/>
        </authorList>
    </citation>
    <scope>NUCLEOTIDE SEQUENCE [LARGE SCALE GENOMIC DNA]</scope>
    <source>
        <strain evidence="9 10">Mal15</strain>
    </source>
</reference>
<keyword evidence="2 6" id="KW-1003">Cell membrane</keyword>
<keyword evidence="4 6" id="KW-1133">Transmembrane helix</keyword>
<dbReference type="InterPro" id="IPR015414">
    <property type="entry name" value="TMEM64"/>
</dbReference>
<dbReference type="AlphaFoldDB" id="A0A5B9MBY3"/>
<feature type="region of interest" description="Disordered" evidence="7">
    <location>
        <begin position="1"/>
        <end position="50"/>
    </location>
</feature>
<evidence type="ECO:0000256" key="7">
    <source>
        <dbReference type="SAM" id="MobiDB-lite"/>
    </source>
</evidence>
<evidence type="ECO:0000259" key="8">
    <source>
        <dbReference type="Pfam" id="PF09335"/>
    </source>
</evidence>
<evidence type="ECO:0000256" key="1">
    <source>
        <dbReference type="ARBA" id="ARBA00004651"/>
    </source>
</evidence>
<protein>
    <recommendedName>
        <fullName evidence="6">TVP38/TMEM64 family membrane protein</fullName>
    </recommendedName>
</protein>
<dbReference type="EMBL" id="CP036264">
    <property type="protein sequence ID" value="QEF97055.1"/>
    <property type="molecule type" value="Genomic_DNA"/>
</dbReference>